<accession>A0A8S3ZBU8</accession>
<dbReference type="EMBL" id="CAJHNH020002468">
    <property type="protein sequence ID" value="CAG5126823.1"/>
    <property type="molecule type" value="Genomic_DNA"/>
</dbReference>
<reference evidence="1" key="1">
    <citation type="submission" date="2021-04" db="EMBL/GenBank/DDBJ databases">
        <authorList>
            <consortium name="Molecular Ecology Group"/>
        </authorList>
    </citation>
    <scope>NUCLEOTIDE SEQUENCE</scope>
</reference>
<dbReference type="Proteomes" id="UP000678393">
    <property type="component" value="Unassembled WGS sequence"/>
</dbReference>
<evidence type="ECO:0000313" key="1">
    <source>
        <dbReference type="EMBL" id="CAG5126823.1"/>
    </source>
</evidence>
<organism evidence="1 2">
    <name type="scientific">Candidula unifasciata</name>
    <dbReference type="NCBI Taxonomy" id="100452"/>
    <lineage>
        <taxon>Eukaryota</taxon>
        <taxon>Metazoa</taxon>
        <taxon>Spiralia</taxon>
        <taxon>Lophotrochozoa</taxon>
        <taxon>Mollusca</taxon>
        <taxon>Gastropoda</taxon>
        <taxon>Heterobranchia</taxon>
        <taxon>Euthyneura</taxon>
        <taxon>Panpulmonata</taxon>
        <taxon>Eupulmonata</taxon>
        <taxon>Stylommatophora</taxon>
        <taxon>Helicina</taxon>
        <taxon>Helicoidea</taxon>
        <taxon>Geomitridae</taxon>
        <taxon>Candidula</taxon>
    </lineage>
</organism>
<proteinExistence type="predicted"/>
<gene>
    <name evidence="1" type="ORF">CUNI_LOCUS12381</name>
</gene>
<name>A0A8S3ZBU8_9EUPU</name>
<comment type="caution">
    <text evidence="1">The sequence shown here is derived from an EMBL/GenBank/DDBJ whole genome shotgun (WGS) entry which is preliminary data.</text>
</comment>
<keyword evidence="2" id="KW-1185">Reference proteome</keyword>
<dbReference type="AlphaFoldDB" id="A0A8S3ZBU8"/>
<feature type="non-terminal residue" evidence="1">
    <location>
        <position position="1"/>
    </location>
</feature>
<feature type="non-terminal residue" evidence="1">
    <location>
        <position position="59"/>
    </location>
</feature>
<sequence length="59" mass="6800">RSSYERSCFMRIVIIPAGLTIRDLAMSETEPTSGPEWPAHWKPVVLTRFRPIRPEDSSQ</sequence>
<protein>
    <submittedName>
        <fullName evidence="1">Uncharacterized protein</fullName>
    </submittedName>
</protein>
<evidence type="ECO:0000313" key="2">
    <source>
        <dbReference type="Proteomes" id="UP000678393"/>
    </source>
</evidence>